<proteinExistence type="predicted"/>
<name>A0ABV7V8I5_9SPHN</name>
<comment type="caution">
    <text evidence="1">The sequence shown here is derived from an EMBL/GenBank/DDBJ whole genome shotgun (WGS) entry which is preliminary data.</text>
</comment>
<organism evidence="1 2">
    <name type="scientific">Novosphingobium pokkalii</name>
    <dbReference type="NCBI Taxonomy" id="1770194"/>
    <lineage>
        <taxon>Bacteria</taxon>
        <taxon>Pseudomonadati</taxon>
        <taxon>Pseudomonadota</taxon>
        <taxon>Alphaproteobacteria</taxon>
        <taxon>Sphingomonadales</taxon>
        <taxon>Sphingomonadaceae</taxon>
        <taxon>Novosphingobium</taxon>
    </lineage>
</organism>
<sequence length="155" mass="16979">MMFEDPKTPRVSSAFRATPPAGASFLVAMIARELASAATEDQSHGFYVAVGKRIADFVPLDDVEDLGTMTARINALWATLGWGSAVVTVEDSAIVVRQDGLYPETEAEIADPWKALLPPLMEGTYDSWFRMMGSSQALATTAEWKEQTLEIRHGR</sequence>
<evidence type="ECO:0000313" key="2">
    <source>
        <dbReference type="Proteomes" id="UP001595683"/>
    </source>
</evidence>
<accession>A0ABV7V8I5</accession>
<dbReference type="RefSeq" id="WP_191325895.1">
    <property type="nucleotide sequence ID" value="NZ_BMZP01000024.1"/>
</dbReference>
<dbReference type="Pfam" id="PF03500">
    <property type="entry name" value="Cellsynth_D"/>
    <property type="match status" value="1"/>
</dbReference>
<dbReference type="Gene3D" id="3.30.70.2590">
    <property type="match status" value="1"/>
</dbReference>
<dbReference type="EMBL" id="JBHRYE010000048">
    <property type="protein sequence ID" value="MFC3673519.1"/>
    <property type="molecule type" value="Genomic_DNA"/>
</dbReference>
<dbReference type="InterPro" id="IPR038470">
    <property type="entry name" value="Cellsynth_D_sf"/>
</dbReference>
<evidence type="ECO:0000313" key="1">
    <source>
        <dbReference type="EMBL" id="MFC3673519.1"/>
    </source>
</evidence>
<protein>
    <submittedName>
        <fullName evidence="1">Cellulose biosynthesis protein BcsD</fullName>
    </submittedName>
</protein>
<reference evidence="2" key="1">
    <citation type="journal article" date="2019" name="Int. J. Syst. Evol. Microbiol.">
        <title>The Global Catalogue of Microorganisms (GCM) 10K type strain sequencing project: providing services to taxonomists for standard genome sequencing and annotation.</title>
        <authorList>
            <consortium name="The Broad Institute Genomics Platform"/>
            <consortium name="The Broad Institute Genome Sequencing Center for Infectious Disease"/>
            <person name="Wu L."/>
            <person name="Ma J."/>
        </authorList>
    </citation>
    <scope>NUCLEOTIDE SEQUENCE [LARGE SCALE GENOMIC DNA]</scope>
    <source>
        <strain evidence="2">KCTC 42224</strain>
    </source>
</reference>
<dbReference type="InterPro" id="IPR022798">
    <property type="entry name" value="BcsD_bac"/>
</dbReference>
<gene>
    <name evidence="1" type="primary">bcsD</name>
    <name evidence="1" type="ORF">ACFOOT_19020</name>
</gene>
<keyword evidence="2" id="KW-1185">Reference proteome</keyword>
<dbReference type="Proteomes" id="UP001595683">
    <property type="component" value="Unassembled WGS sequence"/>
</dbReference>